<organism evidence="1 2">
    <name type="scientific">Colletotrichum orbiculare (strain 104-T / ATCC 96160 / CBS 514.97 / LARS 414 / MAFF 240422)</name>
    <name type="common">Cucumber anthracnose fungus</name>
    <name type="synonym">Colletotrichum lagenarium</name>
    <dbReference type="NCBI Taxonomy" id="1213857"/>
    <lineage>
        <taxon>Eukaryota</taxon>
        <taxon>Fungi</taxon>
        <taxon>Dikarya</taxon>
        <taxon>Ascomycota</taxon>
        <taxon>Pezizomycotina</taxon>
        <taxon>Sordariomycetes</taxon>
        <taxon>Hypocreomycetidae</taxon>
        <taxon>Glomerellales</taxon>
        <taxon>Glomerellaceae</taxon>
        <taxon>Colletotrichum</taxon>
        <taxon>Colletotrichum orbiculare species complex</taxon>
    </lineage>
</organism>
<evidence type="ECO:0000313" key="2">
    <source>
        <dbReference type="Proteomes" id="UP000014480"/>
    </source>
</evidence>
<gene>
    <name evidence="1" type="ORF">Cob_v000407</name>
</gene>
<reference evidence="2" key="2">
    <citation type="journal article" date="2019" name="Mol. Plant Microbe Interact.">
        <title>Genome sequence resources for four phytopathogenic fungi from the Colletotrichum orbiculare species complex.</title>
        <authorList>
            <person name="Gan P."/>
            <person name="Tsushima A."/>
            <person name="Narusaka M."/>
            <person name="Narusaka Y."/>
            <person name="Takano Y."/>
            <person name="Kubo Y."/>
            <person name="Shirasu K."/>
        </authorList>
    </citation>
    <scope>GENOME REANNOTATION</scope>
    <source>
        <strain evidence="2">104-T / ATCC 96160 / CBS 514.97 / LARS 414 / MAFF 240422</strain>
    </source>
</reference>
<dbReference type="Proteomes" id="UP000014480">
    <property type="component" value="Unassembled WGS sequence"/>
</dbReference>
<comment type="caution">
    <text evidence="1">The sequence shown here is derived from an EMBL/GenBank/DDBJ whole genome shotgun (WGS) entry which is preliminary data.</text>
</comment>
<proteinExistence type="predicted"/>
<dbReference type="EMBL" id="AMCV02000001">
    <property type="protein sequence ID" value="TDZ25829.1"/>
    <property type="molecule type" value="Genomic_DNA"/>
</dbReference>
<accession>A0A484G5M5</accession>
<protein>
    <submittedName>
        <fullName evidence="1">Uncharacterized protein</fullName>
    </submittedName>
</protein>
<sequence length="164" mass="18216">MSSVCLRTPLGLDLWAAVENTHNQVRRRIPRGRKARYSDVLEPLVSLEGLEETNGANLVNQNWIMAHANPLMAGALGPVNSAIASTIFSSRASPVFDINFETEAQSRCRSGRPFRSSRGKDTTVQTCHSAAAHSSDYFFLPREFRPERHLPPTHRRSLCSAISL</sequence>
<keyword evidence="2" id="KW-1185">Reference proteome</keyword>
<dbReference type="STRING" id="1213857.A0A484G5M5"/>
<evidence type="ECO:0000313" key="1">
    <source>
        <dbReference type="EMBL" id="TDZ25829.1"/>
    </source>
</evidence>
<reference evidence="2" key="1">
    <citation type="journal article" date="2013" name="New Phytol.">
        <title>Comparative genomic and transcriptomic analyses reveal the hemibiotrophic stage shift of Colletotrichum fungi.</title>
        <authorList>
            <person name="Gan P."/>
            <person name="Ikeda K."/>
            <person name="Irieda H."/>
            <person name="Narusaka M."/>
            <person name="O'Connell R.J."/>
            <person name="Narusaka Y."/>
            <person name="Takano Y."/>
            <person name="Kubo Y."/>
            <person name="Shirasu K."/>
        </authorList>
    </citation>
    <scope>NUCLEOTIDE SEQUENCE [LARGE SCALE GENOMIC DNA]</scope>
    <source>
        <strain evidence="2">104-T / ATCC 96160 / CBS 514.97 / LARS 414 / MAFF 240422</strain>
    </source>
</reference>
<dbReference type="AlphaFoldDB" id="A0A484G5M5"/>
<name>A0A484G5M5_COLOR</name>